<evidence type="ECO:0000256" key="1">
    <source>
        <dbReference type="ARBA" id="ARBA00009865"/>
    </source>
</evidence>
<evidence type="ECO:0000256" key="6">
    <source>
        <dbReference type="RuleBase" id="RU361187"/>
    </source>
</evidence>
<dbReference type="AlphaFoldDB" id="A0AA52HAS1"/>
<dbReference type="PANTHER" id="PTHR42812">
    <property type="entry name" value="BETA-XYLOSIDASE"/>
    <property type="match status" value="1"/>
</dbReference>
<reference evidence="8" key="1">
    <citation type="submission" date="2023-04" db="EMBL/GenBank/DDBJ databases">
        <title>Complete genome sequence of Temperatibacter marinus.</title>
        <authorList>
            <person name="Rong J.-C."/>
            <person name="Yi M.-L."/>
            <person name="Zhao Q."/>
        </authorList>
    </citation>
    <scope>NUCLEOTIDE SEQUENCE</scope>
    <source>
        <strain evidence="8">NBRC 110045</strain>
    </source>
</reference>
<feature type="domain" description="Beta-xylosidase C-terminal Concanavalin A-like" evidence="7">
    <location>
        <begin position="323"/>
        <end position="527"/>
    </location>
</feature>
<dbReference type="RefSeq" id="WP_310799757.1">
    <property type="nucleotide sequence ID" value="NZ_CP123872.1"/>
</dbReference>
<dbReference type="InterPro" id="IPR041542">
    <property type="entry name" value="GH43_C2"/>
</dbReference>
<accession>A0AA52HAS1</accession>
<gene>
    <name evidence="8" type="ORF">QGN29_05840</name>
</gene>
<keyword evidence="9" id="KW-1185">Reference proteome</keyword>
<dbReference type="GO" id="GO:0005975">
    <property type="term" value="P:carbohydrate metabolic process"/>
    <property type="evidence" value="ECO:0007669"/>
    <property type="project" value="InterPro"/>
</dbReference>
<comment type="similarity">
    <text evidence="1 6">Belongs to the glycosyl hydrolase 43 family.</text>
</comment>
<feature type="site" description="Important for catalytic activity, responsible for pKa modulation of the active site Glu and correct orientation of both the proton donor and substrate" evidence="5">
    <location>
        <position position="126"/>
    </location>
</feature>
<dbReference type="InterPro" id="IPR023296">
    <property type="entry name" value="Glyco_hydro_beta-prop_sf"/>
</dbReference>
<keyword evidence="3 6" id="KW-0326">Glycosidase</keyword>
<dbReference type="GO" id="GO:0004553">
    <property type="term" value="F:hydrolase activity, hydrolyzing O-glycosyl compounds"/>
    <property type="evidence" value="ECO:0007669"/>
    <property type="project" value="InterPro"/>
</dbReference>
<sequence>MINNPILPGFNPDPSICRVGDDYYIATSTFEWYPGVQIHHSKDLKNWQLVARPLNRADLLDMTGVPDSCGVWAPCLSYSDDKFWLCFTNVQRFDGNFKDTPNFLTTCATIDGEWSSPTYMNSSGFDPSLFHDEDGLKWFLNMVWDHRPDRTFFGGIMMQEYCPKNDKLIGPRKNIFQGTPSDGTEAPHLYKKNGYYYLMTAEGGTGYAHAVTVARSKDIWGPYEVDPEGHPLTAADKPAKGLQRCGHASLVETQEGDFYLPHLCSRPLEGLKRSPLGRETAIQKFTYTEDGWFRMASGGNGPEDQVVMPDLPEFPVPAEMTYDDFSNSTLNPVYQWLRTPYPERFYSLTERAGYLRLKGNQSIGSTFMQALIARRQVDLAYSATTAVEFEPNDFQQMAGLICYYNSQQFHYLYISHDEEIGRYLSVMSCEGEASMALSFPTDFEKIQLPPSGSVTLKVDVNHAEMHFSWSLDQRTWSSLGVTLDASLLSDEAGRGDGANFTGTFVGLCCQDLTGDNTPADFSFFEYRGHDEDQ</sequence>
<evidence type="ECO:0000256" key="3">
    <source>
        <dbReference type="ARBA" id="ARBA00023295"/>
    </source>
</evidence>
<dbReference type="Proteomes" id="UP001268683">
    <property type="component" value="Chromosome"/>
</dbReference>
<dbReference type="EMBL" id="CP123872">
    <property type="protein sequence ID" value="WND03892.1"/>
    <property type="molecule type" value="Genomic_DNA"/>
</dbReference>
<evidence type="ECO:0000313" key="8">
    <source>
        <dbReference type="EMBL" id="WND03892.1"/>
    </source>
</evidence>
<keyword evidence="2 6" id="KW-0378">Hydrolase</keyword>
<evidence type="ECO:0000259" key="7">
    <source>
        <dbReference type="Pfam" id="PF17851"/>
    </source>
</evidence>
<name>A0AA52HAS1_9PROT</name>
<organism evidence="8 9">
    <name type="scientific">Temperatibacter marinus</name>
    <dbReference type="NCBI Taxonomy" id="1456591"/>
    <lineage>
        <taxon>Bacteria</taxon>
        <taxon>Pseudomonadati</taxon>
        <taxon>Pseudomonadota</taxon>
        <taxon>Alphaproteobacteria</taxon>
        <taxon>Kordiimonadales</taxon>
        <taxon>Temperatibacteraceae</taxon>
        <taxon>Temperatibacter</taxon>
    </lineage>
</organism>
<feature type="active site" description="Proton acceptor" evidence="4">
    <location>
        <position position="13"/>
    </location>
</feature>
<dbReference type="InterPro" id="IPR051795">
    <property type="entry name" value="Glycosyl_Hydrlase_43"/>
</dbReference>
<dbReference type="Gene3D" id="2.115.10.20">
    <property type="entry name" value="Glycosyl hydrolase domain, family 43"/>
    <property type="match status" value="1"/>
</dbReference>
<dbReference type="Gene3D" id="2.60.120.200">
    <property type="match status" value="1"/>
</dbReference>
<protein>
    <submittedName>
        <fullName evidence="8">Glycoside hydrolase family 43 protein</fullName>
    </submittedName>
</protein>
<dbReference type="Pfam" id="PF04616">
    <property type="entry name" value="Glyco_hydro_43"/>
    <property type="match status" value="1"/>
</dbReference>
<evidence type="ECO:0000256" key="4">
    <source>
        <dbReference type="PIRSR" id="PIRSR606710-1"/>
    </source>
</evidence>
<dbReference type="KEGG" id="tmk:QGN29_05840"/>
<evidence type="ECO:0000313" key="9">
    <source>
        <dbReference type="Proteomes" id="UP001268683"/>
    </source>
</evidence>
<feature type="active site" description="Proton donor" evidence="4">
    <location>
        <position position="185"/>
    </location>
</feature>
<dbReference type="CDD" id="cd09000">
    <property type="entry name" value="GH43_SXA-like"/>
    <property type="match status" value="1"/>
</dbReference>
<dbReference type="InterPro" id="IPR006710">
    <property type="entry name" value="Glyco_hydro_43"/>
</dbReference>
<dbReference type="InterPro" id="IPR013320">
    <property type="entry name" value="ConA-like_dom_sf"/>
</dbReference>
<proteinExistence type="inferred from homology"/>
<dbReference type="SUPFAM" id="SSF49899">
    <property type="entry name" value="Concanavalin A-like lectins/glucanases"/>
    <property type="match status" value="1"/>
</dbReference>
<evidence type="ECO:0000256" key="2">
    <source>
        <dbReference type="ARBA" id="ARBA00022801"/>
    </source>
</evidence>
<dbReference type="Pfam" id="PF17851">
    <property type="entry name" value="GH43_C2"/>
    <property type="match status" value="1"/>
</dbReference>
<dbReference type="PANTHER" id="PTHR42812:SF12">
    <property type="entry name" value="BETA-XYLOSIDASE-RELATED"/>
    <property type="match status" value="1"/>
</dbReference>
<dbReference type="SUPFAM" id="SSF75005">
    <property type="entry name" value="Arabinanase/levansucrase/invertase"/>
    <property type="match status" value="1"/>
</dbReference>
<evidence type="ECO:0000256" key="5">
    <source>
        <dbReference type="PIRSR" id="PIRSR606710-2"/>
    </source>
</evidence>